<evidence type="ECO:0000313" key="5">
    <source>
        <dbReference type="EMBL" id="SZX75771.1"/>
    </source>
</evidence>
<dbReference type="SUPFAM" id="SSF64005">
    <property type="entry name" value="Undecaprenyl diphosphate synthase"/>
    <property type="match status" value="1"/>
</dbReference>
<evidence type="ECO:0000256" key="3">
    <source>
        <dbReference type="RuleBase" id="RU363018"/>
    </source>
</evidence>
<name>A0A383WEB3_TETOB</name>
<dbReference type="InterPro" id="IPR001441">
    <property type="entry name" value="UPP_synth-like"/>
</dbReference>
<dbReference type="InterPro" id="IPR036424">
    <property type="entry name" value="UPP_synth-like_sf"/>
</dbReference>
<dbReference type="EMBL" id="FNXT01001242">
    <property type="protein sequence ID" value="SZX75771.1"/>
    <property type="molecule type" value="Genomic_DNA"/>
</dbReference>
<dbReference type="GO" id="GO:0045547">
    <property type="term" value="F:ditrans,polycis-polyprenyl diphosphate synthase [(2E,6E)-farnesyl diphosphate specific] activity"/>
    <property type="evidence" value="ECO:0007669"/>
    <property type="project" value="TreeGrafter"/>
</dbReference>
<organism evidence="5 6">
    <name type="scientific">Tetradesmus obliquus</name>
    <name type="common">Green alga</name>
    <name type="synonym">Acutodesmus obliquus</name>
    <dbReference type="NCBI Taxonomy" id="3088"/>
    <lineage>
        <taxon>Eukaryota</taxon>
        <taxon>Viridiplantae</taxon>
        <taxon>Chlorophyta</taxon>
        <taxon>core chlorophytes</taxon>
        <taxon>Chlorophyceae</taxon>
        <taxon>CS clade</taxon>
        <taxon>Sphaeropleales</taxon>
        <taxon>Scenedesmaceae</taxon>
        <taxon>Tetradesmus</taxon>
    </lineage>
</organism>
<dbReference type="Gene3D" id="3.40.1180.10">
    <property type="entry name" value="Decaprenyl diphosphate synthase-like"/>
    <property type="match status" value="1"/>
</dbReference>
<feature type="compositionally biased region" description="Low complexity" evidence="4">
    <location>
        <begin position="260"/>
        <end position="282"/>
    </location>
</feature>
<dbReference type="PANTHER" id="PTHR10291:SF43">
    <property type="entry name" value="DEHYDRODOLICHYL DIPHOSPHATE SYNTHASE COMPLEX SUBUNIT DHDDS"/>
    <property type="match status" value="1"/>
</dbReference>
<keyword evidence="2 3" id="KW-0808">Transferase</keyword>
<evidence type="ECO:0000256" key="4">
    <source>
        <dbReference type="SAM" id="MobiDB-lite"/>
    </source>
</evidence>
<evidence type="ECO:0000256" key="2">
    <source>
        <dbReference type="ARBA" id="ARBA00022679"/>
    </source>
</evidence>
<dbReference type="PROSITE" id="PS01066">
    <property type="entry name" value="UPP_SYNTHASE"/>
    <property type="match status" value="1"/>
</dbReference>
<gene>
    <name evidence="5" type="ORF">BQ4739_LOCUS16120</name>
</gene>
<dbReference type="AlphaFoldDB" id="A0A383WEB3"/>
<comment type="similarity">
    <text evidence="1 3">Belongs to the UPP synthase family.</text>
</comment>
<feature type="region of interest" description="Disordered" evidence="4">
    <location>
        <begin position="255"/>
        <end position="285"/>
    </location>
</feature>
<sequence>MLLAGQQLPQHIAFIPDGNRRFAAQLGLKAIIGHYLGNKKLKHVVHWCRELGIRYVTVYAFSTDNFKRSAEEVARLMKLARAQFEALVNDEDIPMWRAEVRVIGDLSTLPPAVAAAAAHAMTSSQERSQTISVLNVSFSYTSSEDLQSAVQQVVASVEQGQLLPSDITPGLLQQVMHTRECPPVDLLIRTSGEQRLSDFLLWQSSYALLHWERCLWPEFGYAQLLRALLAWQSAAAELLLLRQAADRATQHLWGQRPCQEEGSVEQQSQQQGGQQQQQQQQQLAGDWSSGMQLRVASFLADFDKRNASQVQQLAAGAVS</sequence>
<dbReference type="PANTHER" id="PTHR10291">
    <property type="entry name" value="DEHYDRODOLICHYL DIPHOSPHATE SYNTHASE FAMILY MEMBER"/>
    <property type="match status" value="1"/>
</dbReference>
<reference evidence="5 6" key="1">
    <citation type="submission" date="2016-10" db="EMBL/GenBank/DDBJ databases">
        <authorList>
            <person name="Cai Z."/>
        </authorList>
    </citation>
    <scope>NUCLEOTIDE SEQUENCE [LARGE SCALE GENOMIC DNA]</scope>
</reference>
<dbReference type="NCBIfam" id="TIGR00055">
    <property type="entry name" value="uppS"/>
    <property type="match status" value="1"/>
</dbReference>
<dbReference type="EC" id="2.5.1.-" evidence="3"/>
<dbReference type="Proteomes" id="UP000256970">
    <property type="component" value="Unassembled WGS sequence"/>
</dbReference>
<evidence type="ECO:0000256" key="1">
    <source>
        <dbReference type="ARBA" id="ARBA00005432"/>
    </source>
</evidence>
<keyword evidence="6" id="KW-1185">Reference proteome</keyword>
<protein>
    <recommendedName>
        <fullName evidence="3">Alkyl transferase</fullName>
        <ecNumber evidence="3">2.5.1.-</ecNumber>
    </recommendedName>
</protein>
<dbReference type="CDD" id="cd00475">
    <property type="entry name" value="Cis_IPPS"/>
    <property type="match status" value="1"/>
</dbReference>
<dbReference type="STRING" id="3088.A0A383WEB3"/>
<dbReference type="GO" id="GO:0016094">
    <property type="term" value="P:polyprenol biosynthetic process"/>
    <property type="evidence" value="ECO:0007669"/>
    <property type="project" value="TreeGrafter"/>
</dbReference>
<proteinExistence type="inferred from homology"/>
<dbReference type="HAMAP" id="MF_01139">
    <property type="entry name" value="ISPT"/>
    <property type="match status" value="1"/>
</dbReference>
<accession>A0A383WEB3</accession>
<evidence type="ECO:0000313" key="6">
    <source>
        <dbReference type="Proteomes" id="UP000256970"/>
    </source>
</evidence>
<dbReference type="GO" id="GO:0005783">
    <property type="term" value="C:endoplasmic reticulum"/>
    <property type="evidence" value="ECO:0007669"/>
    <property type="project" value="TreeGrafter"/>
</dbReference>
<dbReference type="Pfam" id="PF01255">
    <property type="entry name" value="Prenyltransf"/>
    <property type="match status" value="1"/>
</dbReference>
<dbReference type="InterPro" id="IPR018520">
    <property type="entry name" value="UPP_synth-like_CS"/>
</dbReference>